<organism evidence="10 11">
    <name type="scientific">Anoxynatronum sibiricum</name>
    <dbReference type="NCBI Taxonomy" id="210623"/>
    <lineage>
        <taxon>Bacteria</taxon>
        <taxon>Bacillati</taxon>
        <taxon>Bacillota</taxon>
        <taxon>Clostridia</taxon>
        <taxon>Eubacteriales</taxon>
        <taxon>Clostridiaceae</taxon>
        <taxon>Anoxynatronum</taxon>
    </lineage>
</organism>
<proteinExistence type="predicted"/>
<dbReference type="Proteomes" id="UP001407405">
    <property type="component" value="Unassembled WGS sequence"/>
</dbReference>
<keyword evidence="4" id="KW-0288">FMN</keyword>
<feature type="transmembrane region" description="Helical" evidence="9">
    <location>
        <begin position="266"/>
        <end position="284"/>
    </location>
</feature>
<keyword evidence="2" id="KW-0597">Phosphoprotein</keyword>
<evidence type="ECO:0000256" key="9">
    <source>
        <dbReference type="SAM" id="Phobius"/>
    </source>
</evidence>
<evidence type="ECO:0000313" key="10">
    <source>
        <dbReference type="EMBL" id="MEN1759662.1"/>
    </source>
</evidence>
<keyword evidence="6" id="KW-1278">Translocase</keyword>
<dbReference type="NCBIfam" id="TIGR01946">
    <property type="entry name" value="rnfD"/>
    <property type="match status" value="1"/>
</dbReference>
<dbReference type="Pfam" id="PF03116">
    <property type="entry name" value="NQR2_RnfD_RnfE"/>
    <property type="match status" value="1"/>
</dbReference>
<feature type="transmembrane region" description="Helical" evidence="9">
    <location>
        <begin position="290"/>
        <end position="308"/>
    </location>
</feature>
<dbReference type="RefSeq" id="WP_343185021.1">
    <property type="nucleotide sequence ID" value="NZ_JBCITM010000003.1"/>
</dbReference>
<feature type="transmembrane region" description="Helical" evidence="9">
    <location>
        <begin position="212"/>
        <end position="231"/>
    </location>
</feature>
<reference evidence="10 11" key="1">
    <citation type="submission" date="2024-04" db="EMBL/GenBank/DDBJ databases">
        <title>Genome sequencing and metabolic network reconstruction of aminoacids and betaine degradation by Anoxynatronum sibiricum.</title>
        <authorList>
            <person name="Detkova E.N."/>
            <person name="Boltjanskaja Y.V."/>
            <person name="Mardanov A.V."/>
            <person name="Kevbrin V."/>
        </authorList>
    </citation>
    <scope>NUCLEOTIDE SEQUENCE [LARGE SCALE GENOMIC DNA]</scope>
    <source>
        <strain evidence="10 11">Z-7981</strain>
    </source>
</reference>
<accession>A0ABU9VRB3</accession>
<evidence type="ECO:0000256" key="4">
    <source>
        <dbReference type="ARBA" id="ARBA00022643"/>
    </source>
</evidence>
<dbReference type="InterPro" id="IPR011303">
    <property type="entry name" value="RnfD_bac"/>
</dbReference>
<feature type="transmembrane region" description="Helical" evidence="9">
    <location>
        <begin position="237"/>
        <end position="254"/>
    </location>
</feature>
<feature type="transmembrane region" description="Helical" evidence="9">
    <location>
        <begin position="16"/>
        <end position="33"/>
    </location>
</feature>
<sequence length="320" mass="34861">MVAQNKSSGFFQRQPIMRKVLISLIPVGLGAVYLFGLRLLVLLAVVTAAGIATEYIFAKKRNAKVSEAVLVTSVLFTLSLPVATPFWVAVVGIVFGVLFAKEVFGGFGRNVFNPAIVGRTFIFISFPEFLTASWSEVFTGFPGGFVRYMAPPLDTLTQATPLAMARAGEALPFSQVIWGYTFGSMGETSVVLLLLGGAYLVLKKAADWKLMAAPMIGFMSFTYILNLAGVAGIPHPLYGMFTGAFIFLCIYFVTEPTTAPKTVPAKWVYGILIGMITVLIRYFGIFVEGASFAILIMNTFVPIMDEGVKYLKKQRKQVTS</sequence>
<keyword evidence="8 9" id="KW-0472">Membrane</keyword>
<evidence type="ECO:0000256" key="6">
    <source>
        <dbReference type="ARBA" id="ARBA00022967"/>
    </source>
</evidence>
<evidence type="ECO:0000256" key="2">
    <source>
        <dbReference type="ARBA" id="ARBA00022553"/>
    </source>
</evidence>
<evidence type="ECO:0000313" key="11">
    <source>
        <dbReference type="Proteomes" id="UP001407405"/>
    </source>
</evidence>
<dbReference type="PANTHER" id="PTHR30578:SF1">
    <property type="entry name" value="NA(+)-TRANSLOCATING NADH-QUINONE REDUCTASE SUBUNIT B"/>
    <property type="match status" value="1"/>
</dbReference>
<name>A0ABU9VRB3_9CLOT</name>
<dbReference type="InterPro" id="IPR004338">
    <property type="entry name" value="NqrB/RnfD"/>
</dbReference>
<dbReference type="EMBL" id="JBCITM010000003">
    <property type="protein sequence ID" value="MEN1759662.1"/>
    <property type="molecule type" value="Genomic_DNA"/>
</dbReference>
<protein>
    <submittedName>
        <fullName evidence="10">RnfABCDGE type electron transport complex subunit D</fullName>
    </submittedName>
</protein>
<keyword evidence="1" id="KW-0813">Transport</keyword>
<evidence type="ECO:0000256" key="7">
    <source>
        <dbReference type="ARBA" id="ARBA00022989"/>
    </source>
</evidence>
<gene>
    <name evidence="10" type="ORF">AAIG11_04170</name>
</gene>
<feature type="transmembrane region" description="Helical" evidence="9">
    <location>
        <begin position="69"/>
        <end position="100"/>
    </location>
</feature>
<feature type="transmembrane region" description="Helical" evidence="9">
    <location>
        <begin position="177"/>
        <end position="200"/>
    </location>
</feature>
<keyword evidence="3" id="KW-0285">Flavoprotein</keyword>
<evidence type="ECO:0000256" key="3">
    <source>
        <dbReference type="ARBA" id="ARBA00022630"/>
    </source>
</evidence>
<dbReference type="PANTHER" id="PTHR30578">
    <property type="entry name" value="ELECTRON TRANSPORT COMPLEX PROTEIN RNFD"/>
    <property type="match status" value="1"/>
</dbReference>
<evidence type="ECO:0000256" key="1">
    <source>
        <dbReference type="ARBA" id="ARBA00022448"/>
    </source>
</evidence>
<evidence type="ECO:0000256" key="5">
    <source>
        <dbReference type="ARBA" id="ARBA00022692"/>
    </source>
</evidence>
<comment type="caution">
    <text evidence="10">The sequence shown here is derived from an EMBL/GenBank/DDBJ whole genome shotgun (WGS) entry which is preliminary data.</text>
</comment>
<keyword evidence="5 9" id="KW-0812">Transmembrane</keyword>
<keyword evidence="11" id="KW-1185">Reference proteome</keyword>
<keyword evidence="7 9" id="KW-1133">Transmembrane helix</keyword>
<evidence type="ECO:0000256" key="8">
    <source>
        <dbReference type="ARBA" id="ARBA00023136"/>
    </source>
</evidence>